<dbReference type="InterPro" id="IPR004827">
    <property type="entry name" value="bZIP"/>
</dbReference>
<dbReference type="InterPro" id="IPR046347">
    <property type="entry name" value="bZIP_sf"/>
</dbReference>
<name>A0A9C7US56_9RHOD</name>
<feature type="region of interest" description="Disordered" evidence="2">
    <location>
        <begin position="249"/>
        <end position="288"/>
    </location>
</feature>
<dbReference type="Proteomes" id="UP001061958">
    <property type="component" value="Unassembled WGS sequence"/>
</dbReference>
<reference evidence="4" key="2">
    <citation type="submission" date="2022-01" db="EMBL/GenBank/DDBJ databases">
        <authorList>
            <person name="Hirooka S."/>
            <person name="Miyagishima S.Y."/>
        </authorList>
    </citation>
    <scope>NUCLEOTIDE SEQUENCE</scope>
    <source>
        <strain evidence="4">NBRC 102759</strain>
    </source>
</reference>
<evidence type="ECO:0000256" key="1">
    <source>
        <dbReference type="SAM" id="Coils"/>
    </source>
</evidence>
<feature type="coiled-coil region" evidence="1">
    <location>
        <begin position="301"/>
        <end position="335"/>
    </location>
</feature>
<dbReference type="PROSITE" id="PS50217">
    <property type="entry name" value="BZIP"/>
    <property type="match status" value="1"/>
</dbReference>
<feature type="compositionally biased region" description="Polar residues" evidence="2">
    <location>
        <begin position="249"/>
        <end position="271"/>
    </location>
</feature>
<sequence length="364" mass="42106">MALNYKENEEEQQGLRYQVRKRISPLPLNQTHIPEYYYSRVSPMFQVKTSRGEPALEGWSIWEGRNGLWSPSQVEQNCSPSLFLCTPTSTGRPLTESYRERVQTEHWSNDELVIVHPTTSSENIQLEKNEESTIVQQLPHIDETIVMETGNNSFIYPSKENSIRSSNSSYNGENNNVVWLAKTNNQIDALQNNIPVDEKSHHIYLLEQAESFYSDSLSNPLEEGQPLNTSTKHQCSIQFINQLNNIASPSNENFSNTEETQYLWKSSQSSHEMPCSSSTNSKKKSVKDDLELRTARIMRNREAAQRSRQNAKAKFQNLEMENKRLRSSLYVLEQENFWLRKQVELVKSCVEQLTDNKVLKSEDM</sequence>
<keyword evidence="1" id="KW-0175">Coiled coil</keyword>
<evidence type="ECO:0000313" key="5">
    <source>
        <dbReference type="Proteomes" id="UP001061958"/>
    </source>
</evidence>
<dbReference type="OrthoDB" id="674948at2759"/>
<dbReference type="SUPFAM" id="SSF57959">
    <property type="entry name" value="Leucine zipper domain"/>
    <property type="match status" value="1"/>
</dbReference>
<evidence type="ECO:0000256" key="2">
    <source>
        <dbReference type="SAM" id="MobiDB-lite"/>
    </source>
</evidence>
<dbReference type="AlphaFoldDB" id="A0A9C7US56"/>
<reference evidence="4" key="1">
    <citation type="journal article" date="2022" name="Proc. Natl. Acad. Sci. U.S.A.">
        <title>Life cycle and functional genomics of the unicellular red alga Galdieria for elucidating algal and plant evolution and industrial use.</title>
        <authorList>
            <person name="Hirooka S."/>
            <person name="Itabashi T."/>
            <person name="Ichinose T.M."/>
            <person name="Onuma R."/>
            <person name="Fujiwara T."/>
            <person name="Yamashita S."/>
            <person name="Jong L.W."/>
            <person name="Tomita R."/>
            <person name="Iwane A.H."/>
            <person name="Miyagishima S.Y."/>
        </authorList>
    </citation>
    <scope>NUCLEOTIDE SEQUENCE</scope>
    <source>
        <strain evidence="4">NBRC 102759</strain>
    </source>
</reference>
<evidence type="ECO:0000259" key="3">
    <source>
        <dbReference type="PROSITE" id="PS50217"/>
    </source>
</evidence>
<organism evidence="4 5">
    <name type="scientific">Galdieria partita</name>
    <dbReference type="NCBI Taxonomy" id="83374"/>
    <lineage>
        <taxon>Eukaryota</taxon>
        <taxon>Rhodophyta</taxon>
        <taxon>Bangiophyceae</taxon>
        <taxon>Galdieriales</taxon>
        <taxon>Galdieriaceae</taxon>
        <taxon>Galdieria</taxon>
    </lineage>
</organism>
<dbReference type="EMBL" id="BQMJ01000041">
    <property type="protein sequence ID" value="GJQ13237.1"/>
    <property type="molecule type" value="Genomic_DNA"/>
</dbReference>
<evidence type="ECO:0000313" key="4">
    <source>
        <dbReference type="EMBL" id="GJQ13237.1"/>
    </source>
</evidence>
<proteinExistence type="predicted"/>
<dbReference type="GO" id="GO:0003700">
    <property type="term" value="F:DNA-binding transcription factor activity"/>
    <property type="evidence" value="ECO:0007669"/>
    <property type="project" value="InterPro"/>
</dbReference>
<dbReference type="Gene3D" id="1.20.5.170">
    <property type="match status" value="1"/>
</dbReference>
<accession>A0A9C7US56</accession>
<protein>
    <recommendedName>
        <fullName evidence="3">BZIP domain-containing protein</fullName>
    </recommendedName>
</protein>
<gene>
    <name evidence="4" type="ORF">GpartN1_g5028.t1</name>
</gene>
<keyword evidence="5" id="KW-1185">Reference proteome</keyword>
<dbReference type="CDD" id="cd14686">
    <property type="entry name" value="bZIP"/>
    <property type="match status" value="1"/>
</dbReference>
<feature type="domain" description="BZIP" evidence="3">
    <location>
        <begin position="290"/>
        <end position="353"/>
    </location>
</feature>
<comment type="caution">
    <text evidence="4">The sequence shown here is derived from an EMBL/GenBank/DDBJ whole genome shotgun (WGS) entry which is preliminary data.</text>
</comment>